<keyword evidence="3" id="KW-1185">Reference proteome</keyword>
<dbReference type="Pfam" id="PF03992">
    <property type="entry name" value="ABM"/>
    <property type="match status" value="1"/>
</dbReference>
<dbReference type="PANTHER" id="PTHR33336">
    <property type="entry name" value="QUINOL MONOOXYGENASE YGIN-RELATED"/>
    <property type="match status" value="1"/>
</dbReference>
<feature type="domain" description="ABM" evidence="1">
    <location>
        <begin position="4"/>
        <end position="93"/>
    </location>
</feature>
<evidence type="ECO:0000313" key="2">
    <source>
        <dbReference type="EMBL" id="QEE28633.1"/>
    </source>
</evidence>
<dbReference type="OrthoDB" id="9806189at2"/>
<keyword evidence="2" id="KW-0560">Oxidoreductase</keyword>
<dbReference type="SUPFAM" id="SSF54909">
    <property type="entry name" value="Dimeric alpha+beta barrel"/>
    <property type="match status" value="1"/>
</dbReference>
<dbReference type="AlphaFoldDB" id="A0A5B9E8W6"/>
<dbReference type="RefSeq" id="WP_147647823.1">
    <property type="nucleotide sequence ID" value="NZ_CP042806.1"/>
</dbReference>
<dbReference type="Gene3D" id="3.30.70.100">
    <property type="match status" value="1"/>
</dbReference>
<protein>
    <submittedName>
        <fullName evidence="2">Antibiotic biosynthesis monooxygenase</fullName>
    </submittedName>
</protein>
<dbReference type="InterPro" id="IPR050744">
    <property type="entry name" value="AI-2_Isomerase_LsrG"/>
</dbReference>
<accession>A0A5B9E8W6</accession>
<dbReference type="GO" id="GO:0004497">
    <property type="term" value="F:monooxygenase activity"/>
    <property type="evidence" value="ECO:0007669"/>
    <property type="project" value="UniProtKB-KW"/>
</dbReference>
<dbReference type="GO" id="GO:0005829">
    <property type="term" value="C:cytosol"/>
    <property type="evidence" value="ECO:0007669"/>
    <property type="project" value="TreeGrafter"/>
</dbReference>
<dbReference type="InterPro" id="IPR011008">
    <property type="entry name" value="Dimeric_a/b-barrel"/>
</dbReference>
<evidence type="ECO:0000259" key="1">
    <source>
        <dbReference type="PROSITE" id="PS51725"/>
    </source>
</evidence>
<organism evidence="2 3">
    <name type="scientific">Terriglobus albidus</name>
    <dbReference type="NCBI Taxonomy" id="1592106"/>
    <lineage>
        <taxon>Bacteria</taxon>
        <taxon>Pseudomonadati</taxon>
        <taxon>Acidobacteriota</taxon>
        <taxon>Terriglobia</taxon>
        <taxon>Terriglobales</taxon>
        <taxon>Acidobacteriaceae</taxon>
        <taxon>Terriglobus</taxon>
    </lineage>
</organism>
<dbReference type="PANTHER" id="PTHR33336:SF3">
    <property type="entry name" value="ABM DOMAIN-CONTAINING PROTEIN"/>
    <property type="match status" value="1"/>
</dbReference>
<gene>
    <name evidence="2" type="ORF">FTW19_11855</name>
</gene>
<sequence>MQQLTIIATLVAKPGKSEALGQALLALVPPSRAEEGCINYDLHHSLSDANTWVVYENWVSKAALEYHFATPHFQAFSQQLGDLIDGSVGLQELQMVSSKA</sequence>
<dbReference type="InterPro" id="IPR007138">
    <property type="entry name" value="ABM_dom"/>
</dbReference>
<dbReference type="Proteomes" id="UP000321820">
    <property type="component" value="Chromosome"/>
</dbReference>
<evidence type="ECO:0000313" key="3">
    <source>
        <dbReference type="Proteomes" id="UP000321820"/>
    </source>
</evidence>
<dbReference type="KEGG" id="talb:FTW19_11855"/>
<proteinExistence type="predicted"/>
<keyword evidence="2" id="KW-0503">Monooxygenase</keyword>
<name>A0A5B9E8W6_9BACT</name>
<reference evidence="2 3" key="1">
    <citation type="submission" date="2019-08" db="EMBL/GenBank/DDBJ databases">
        <title>Complete genome sequence of Terriglobus albidus strain ORNL.</title>
        <authorList>
            <person name="Podar M."/>
        </authorList>
    </citation>
    <scope>NUCLEOTIDE SEQUENCE [LARGE SCALE GENOMIC DNA]</scope>
    <source>
        <strain evidence="2 3">ORNL</strain>
    </source>
</reference>
<dbReference type="PROSITE" id="PS51725">
    <property type="entry name" value="ABM"/>
    <property type="match status" value="1"/>
</dbReference>
<dbReference type="EMBL" id="CP042806">
    <property type="protein sequence ID" value="QEE28633.1"/>
    <property type="molecule type" value="Genomic_DNA"/>
</dbReference>